<protein>
    <recommendedName>
        <fullName evidence="4">Cell surface protein</fullName>
    </recommendedName>
</protein>
<dbReference type="AlphaFoldDB" id="A0A412XWG5"/>
<evidence type="ECO:0000256" key="1">
    <source>
        <dbReference type="SAM" id="Coils"/>
    </source>
</evidence>
<comment type="caution">
    <text evidence="2">The sequence shown here is derived from an EMBL/GenBank/DDBJ whole genome shotgun (WGS) entry which is preliminary data.</text>
</comment>
<accession>A0A412XWG5</accession>
<keyword evidence="1" id="KW-0175">Coiled coil</keyword>
<feature type="coiled-coil region" evidence="1">
    <location>
        <begin position="32"/>
        <end position="66"/>
    </location>
</feature>
<evidence type="ECO:0008006" key="4">
    <source>
        <dbReference type="Google" id="ProtNLM"/>
    </source>
</evidence>
<name>A0A412XWG5_9BACE</name>
<dbReference type="EMBL" id="QRZF01000018">
    <property type="protein sequence ID" value="RGV49441.1"/>
    <property type="molecule type" value="Genomic_DNA"/>
</dbReference>
<organism evidence="2 3">
    <name type="scientific">Bacteroides intestinalis</name>
    <dbReference type="NCBI Taxonomy" id="329854"/>
    <lineage>
        <taxon>Bacteria</taxon>
        <taxon>Pseudomonadati</taxon>
        <taxon>Bacteroidota</taxon>
        <taxon>Bacteroidia</taxon>
        <taxon>Bacteroidales</taxon>
        <taxon>Bacteroidaceae</taxon>
        <taxon>Bacteroides</taxon>
    </lineage>
</organism>
<evidence type="ECO:0000313" key="3">
    <source>
        <dbReference type="Proteomes" id="UP000283850"/>
    </source>
</evidence>
<gene>
    <name evidence="2" type="ORF">DWW10_19725</name>
</gene>
<dbReference type="Proteomes" id="UP000283850">
    <property type="component" value="Unassembled WGS sequence"/>
</dbReference>
<evidence type="ECO:0000313" key="2">
    <source>
        <dbReference type="EMBL" id="RGV49441.1"/>
    </source>
</evidence>
<sequence length="1069" mass="117533">MIGSVGTFTSCKDYDDDIESLDKKSSDLSSQLTALQTALDAAKADAAAAKSTADAAKEAAATAKAEAIQAAIDKVNELMKNAPTAEAVADLASKISAIETGLNKLVGADDVKTAMEQLKIQLDALKGYKALIDANSSEIGKINDAIAAINETLNAADKSIKAVEKSLADISAQIAAINEDLVTILGKELRSIVFYPDLYTDGIESTEYPFALDVYLDSKALSAASTGKYDDGTTPYSILAKQVVSYSPTTAAWEFNPTMTAWYHMNPSSAVIDSKDQLSFVSRDIESITRAAGNESVATPAVQGFDIKTKPGMLGVQYTAIGKKISADKDLVSAMALQVDIKKAEKDTTITSDYAVLYPAKITAEAIAYSQKNIKAVNCVNTDFDQVYETAQDAIENAPTLKVEYNGALELKDYLAIHYNRSNAALGLTDTKTAGEHKVWAYGEEATYNLEYKYSLVEYTVGIANTQVHKYGNVNESTGHFEPRYVDSNGNSIASDGTTGISAVGKKPVVRVEIIDKTTKKVVLGGFVKILIAKTVEPIIANPFDMGKAAYICEWTSKAITWAQMSNQLLELAAVSSKAEFEKQYELDKIYQQITRPDGYTNDYYANIYVKENDEFVRMDGLAKFNKDNYYYGYIEEYGNIQGVANDEIHWNLTLAQRNRILAANDNHQVTVYLRYKPTADLNEEGGLPSIYVPLTLQVVKPQANIEKKIAEYWYSDNNTDAFNKETSTYQRLNVPYPKDNGNSLNYIVDLDNAFEVNSLLHFNAIKFDLTNNTNDLFKGNWANENGDYIQYIYYFDEPIVPAAARELTINGAKFKLQSRSNGGTQNVLVVNGVDVATISQNYLPLVQSNGELTYSNNTTSKLFLNAISHDKKYKNSESNYAKVGIKAFNDCDIVLGNWKMNARFLRPIDADPVAGKQFTDAEANGSVVKIADLLSFRDWRDVYFVTSDYKNVWLFAYYGVQGVDVKISEITTDMNGHDISKDKLSGVTTQVNFSQVGSKTFNLSAYNAASSGTVATYNAIVAALGQIKYENNGNNVKEFNVRIPIDVTYDWGTIRSYVDCKVINTMGN</sequence>
<reference evidence="2 3" key="1">
    <citation type="submission" date="2018-08" db="EMBL/GenBank/DDBJ databases">
        <title>A genome reference for cultivated species of the human gut microbiota.</title>
        <authorList>
            <person name="Zou Y."/>
            <person name="Xue W."/>
            <person name="Luo G."/>
        </authorList>
    </citation>
    <scope>NUCLEOTIDE SEQUENCE [LARGE SCALE GENOMIC DNA]</scope>
    <source>
        <strain evidence="2 3">AF14-32</strain>
    </source>
</reference>
<proteinExistence type="predicted"/>